<dbReference type="eggNOG" id="COG2197">
    <property type="taxonomic scope" value="Bacteria"/>
</dbReference>
<dbReference type="PROSITE" id="PS00622">
    <property type="entry name" value="HTH_LUXR_1"/>
    <property type="match status" value="1"/>
</dbReference>
<keyword evidence="6" id="KW-1185">Reference proteome</keyword>
<dbReference type="InterPro" id="IPR036693">
    <property type="entry name" value="TF_LuxR_autoind-bd_dom_sf"/>
</dbReference>
<evidence type="ECO:0000256" key="2">
    <source>
        <dbReference type="ARBA" id="ARBA00023125"/>
    </source>
</evidence>
<dbReference type="Pfam" id="PF03472">
    <property type="entry name" value="Autoind_bind"/>
    <property type="match status" value="1"/>
</dbReference>
<dbReference type="SMART" id="SM00421">
    <property type="entry name" value="HTH_LUXR"/>
    <property type="match status" value="1"/>
</dbReference>
<dbReference type="GO" id="GO:0006355">
    <property type="term" value="P:regulation of DNA-templated transcription"/>
    <property type="evidence" value="ECO:0007669"/>
    <property type="project" value="InterPro"/>
</dbReference>
<dbReference type="PANTHER" id="PTHR44688:SF16">
    <property type="entry name" value="DNA-BINDING TRANSCRIPTIONAL ACTIVATOR DEVR_DOSR"/>
    <property type="match status" value="1"/>
</dbReference>
<evidence type="ECO:0000313" key="6">
    <source>
        <dbReference type="Proteomes" id="UP000001596"/>
    </source>
</evidence>
<dbReference type="Gene3D" id="3.30.450.80">
    <property type="entry name" value="Transcription factor LuxR-like, autoinducer-binding domain"/>
    <property type="match status" value="1"/>
</dbReference>
<keyword evidence="2 5" id="KW-0238">DNA-binding</keyword>
<accession>B9K1Q2</accession>
<dbReference type="KEGG" id="avi:Avi_5725"/>
<feature type="domain" description="HTH luxR-type" evidence="4">
    <location>
        <begin position="219"/>
        <end position="284"/>
    </location>
</feature>
<dbReference type="Pfam" id="PF00196">
    <property type="entry name" value="GerE"/>
    <property type="match status" value="1"/>
</dbReference>
<dbReference type="Gene3D" id="1.10.10.10">
    <property type="entry name" value="Winged helix-like DNA-binding domain superfamily/Winged helix DNA-binding domain"/>
    <property type="match status" value="1"/>
</dbReference>
<name>B9K1Q2_ALLAM</name>
<evidence type="ECO:0000259" key="4">
    <source>
        <dbReference type="PROSITE" id="PS50043"/>
    </source>
</evidence>
<reference evidence="5 6" key="1">
    <citation type="journal article" date="2009" name="J. Bacteriol.">
        <title>Genome sequences of three Agrobacterium biovars help elucidate the evolution of multichromosome genomes in bacteria.</title>
        <authorList>
            <person name="Slater S.C."/>
            <person name="Goldman B.S."/>
            <person name="Goodner B."/>
            <person name="Setubal J.C."/>
            <person name="Farrand S.K."/>
            <person name="Nester E.W."/>
            <person name="Burr T.J."/>
            <person name="Banta L."/>
            <person name="Dickerman A.W."/>
            <person name="Paulsen I."/>
            <person name="Otten L."/>
            <person name="Suen G."/>
            <person name="Welch R."/>
            <person name="Almeida N.F."/>
            <person name="Arnold F."/>
            <person name="Burton O.T."/>
            <person name="Du Z."/>
            <person name="Ewing A."/>
            <person name="Godsy E."/>
            <person name="Heisel S."/>
            <person name="Houmiel K.L."/>
            <person name="Jhaveri J."/>
            <person name="Lu J."/>
            <person name="Miller N.M."/>
            <person name="Norton S."/>
            <person name="Chen Q."/>
            <person name="Phoolcharoen W."/>
            <person name="Ohlin V."/>
            <person name="Ondrusek D."/>
            <person name="Pride N."/>
            <person name="Stricklin S.L."/>
            <person name="Sun J."/>
            <person name="Wheeler C."/>
            <person name="Wilson L."/>
            <person name="Zhu H."/>
            <person name="Wood D.W."/>
        </authorList>
    </citation>
    <scope>NUCLEOTIDE SEQUENCE [LARGE SCALE GENOMIC DNA]</scope>
    <source>
        <strain evidence="6">S4 / ATCC BAA-846</strain>
    </source>
</reference>
<dbReference type="PROSITE" id="PS50043">
    <property type="entry name" value="HTH_LUXR_2"/>
    <property type="match status" value="1"/>
</dbReference>
<protein>
    <submittedName>
        <fullName evidence="5">DNA-binding HTH domain-containing protein</fullName>
    </submittedName>
</protein>
<dbReference type="HOGENOM" id="CLU_072786_3_1_5"/>
<dbReference type="InterPro" id="IPR016032">
    <property type="entry name" value="Sig_transdc_resp-reg_C-effctor"/>
</dbReference>
<dbReference type="GO" id="GO:0003677">
    <property type="term" value="F:DNA binding"/>
    <property type="evidence" value="ECO:0007669"/>
    <property type="project" value="UniProtKB-KW"/>
</dbReference>
<dbReference type="CDD" id="cd06170">
    <property type="entry name" value="LuxR_C_like"/>
    <property type="match status" value="1"/>
</dbReference>
<evidence type="ECO:0000313" key="5">
    <source>
        <dbReference type="EMBL" id="ACM38800.1"/>
    </source>
</evidence>
<dbReference type="InterPro" id="IPR036388">
    <property type="entry name" value="WH-like_DNA-bd_sf"/>
</dbReference>
<evidence type="ECO:0000256" key="3">
    <source>
        <dbReference type="ARBA" id="ARBA00023163"/>
    </source>
</evidence>
<dbReference type="SUPFAM" id="SSF46894">
    <property type="entry name" value="C-terminal effector domain of the bipartite response regulators"/>
    <property type="match status" value="1"/>
</dbReference>
<keyword evidence="1" id="KW-0805">Transcription regulation</keyword>
<dbReference type="InterPro" id="IPR005143">
    <property type="entry name" value="TF_LuxR_autoind-bd_dom"/>
</dbReference>
<dbReference type="STRING" id="311402.Avi_5725"/>
<organism evidence="5 6">
    <name type="scientific">Allorhizobium ampelinum (strain ATCC BAA-846 / DSM 112012 / S4)</name>
    <name type="common">Agrobacterium vitis (strain S4)</name>
    <dbReference type="NCBI Taxonomy" id="311402"/>
    <lineage>
        <taxon>Bacteria</taxon>
        <taxon>Pseudomonadati</taxon>
        <taxon>Pseudomonadota</taxon>
        <taxon>Alphaproteobacteria</taxon>
        <taxon>Hyphomicrobiales</taxon>
        <taxon>Rhizobiaceae</taxon>
        <taxon>Rhizobium/Agrobacterium group</taxon>
        <taxon>Allorhizobium</taxon>
        <taxon>Allorhizobium ampelinum</taxon>
    </lineage>
</organism>
<proteinExistence type="predicted"/>
<dbReference type="Proteomes" id="UP000001596">
    <property type="component" value="Chromosome 2"/>
</dbReference>
<dbReference type="InterPro" id="IPR000792">
    <property type="entry name" value="Tscrpt_reg_LuxR_C"/>
</dbReference>
<keyword evidence="3" id="KW-0804">Transcription</keyword>
<sequence length="307" mass="34959">MNFIFAGIPILPISGPECPASKISRSDDLEFYFMHDIKHKTVDPLDRFIMRLNAAVSAAEMKAVMESSIKSLGYKYFSYHILQTPVLNATNETRHTFGINNYPEEWVERYASERYVYCDPIVGISLSRKTPFRWSDAIDSDKLTEEERCVIEDAAKRGIVNGLTVPLMSRHGELAIMTVIPDEKFQDSLPEAHLIHIISQFFHSCALPVVMEEHLIGSYRRRRSFLSAREKETVIWVSKGKSSWEIAKILGISEKSVEFYMESVKRKLEAVNRTQAVVKAIMLGLIQTDRFQSGDGRKATMAMPSRA</sequence>
<dbReference type="PANTHER" id="PTHR44688">
    <property type="entry name" value="DNA-BINDING TRANSCRIPTIONAL ACTIVATOR DEVR_DOSR"/>
    <property type="match status" value="1"/>
</dbReference>
<dbReference type="SUPFAM" id="SSF75516">
    <property type="entry name" value="Pheromone-binding domain of LuxR-like quorum-sensing transcription factors"/>
    <property type="match status" value="1"/>
</dbReference>
<dbReference type="AlphaFoldDB" id="B9K1Q2"/>
<dbReference type="PRINTS" id="PR00038">
    <property type="entry name" value="HTHLUXR"/>
</dbReference>
<evidence type="ECO:0000256" key="1">
    <source>
        <dbReference type="ARBA" id="ARBA00023015"/>
    </source>
</evidence>
<dbReference type="EMBL" id="CP000634">
    <property type="protein sequence ID" value="ACM38800.1"/>
    <property type="molecule type" value="Genomic_DNA"/>
</dbReference>
<gene>
    <name evidence="5" type="ordered locus">Avi_5725</name>
</gene>